<sequence>MESKLRIVTALESIANSLSTLAEDTKAKNRYKESLFVQIFIFILGIVVGCMLIQLGTDLWKWLIV</sequence>
<keyword evidence="1" id="KW-0812">Transmembrane</keyword>
<evidence type="ECO:0000313" key="3">
    <source>
        <dbReference type="Proteomes" id="UP000429730"/>
    </source>
</evidence>
<dbReference type="AlphaFoldDB" id="A0AAP6RLS1"/>
<gene>
    <name evidence="2" type="ORF">GTI81_16675</name>
</gene>
<proteinExistence type="predicted"/>
<dbReference type="RefSeq" id="WP_010712611.1">
    <property type="nucleotide sequence ID" value="NZ_BJTH01000004.1"/>
</dbReference>
<accession>A0AAP6RLS1</accession>
<feature type="transmembrane region" description="Helical" evidence="1">
    <location>
        <begin position="35"/>
        <end position="55"/>
    </location>
</feature>
<dbReference type="EMBL" id="WVTJ01000119">
    <property type="protein sequence ID" value="MXS54301.1"/>
    <property type="molecule type" value="Genomic_DNA"/>
</dbReference>
<keyword evidence="1" id="KW-0472">Membrane</keyword>
<name>A0AAP6RLS1_ENTFL</name>
<evidence type="ECO:0000256" key="1">
    <source>
        <dbReference type="SAM" id="Phobius"/>
    </source>
</evidence>
<protein>
    <submittedName>
        <fullName evidence="2">Uncharacterized protein</fullName>
    </submittedName>
</protein>
<dbReference type="Proteomes" id="UP000429730">
    <property type="component" value="Unassembled WGS sequence"/>
</dbReference>
<reference evidence="2 3" key="1">
    <citation type="submission" date="2019-04" db="EMBL/GenBank/DDBJ databases">
        <title>Step-wise assembly of the neonatal virome modulated by breast feeding.</title>
        <authorList>
            <person name="Liang G."/>
            <person name="Bushman F."/>
        </authorList>
    </citation>
    <scope>NUCLEOTIDE SEQUENCE [LARGE SCALE GENOMIC DNA]</scope>
    <source>
        <strain evidence="2 3">E3754</strain>
    </source>
</reference>
<keyword evidence="1" id="KW-1133">Transmembrane helix</keyword>
<organism evidence="2 3">
    <name type="scientific">Enterococcus faecalis</name>
    <name type="common">Streptococcus faecalis</name>
    <dbReference type="NCBI Taxonomy" id="1351"/>
    <lineage>
        <taxon>Bacteria</taxon>
        <taxon>Bacillati</taxon>
        <taxon>Bacillota</taxon>
        <taxon>Bacilli</taxon>
        <taxon>Lactobacillales</taxon>
        <taxon>Enterococcaceae</taxon>
        <taxon>Enterococcus</taxon>
    </lineage>
</organism>
<comment type="caution">
    <text evidence="2">The sequence shown here is derived from an EMBL/GenBank/DDBJ whole genome shotgun (WGS) entry which is preliminary data.</text>
</comment>
<evidence type="ECO:0000313" key="2">
    <source>
        <dbReference type="EMBL" id="MXS54301.1"/>
    </source>
</evidence>